<accession>D6XSV4</accession>
<evidence type="ECO:0000256" key="1">
    <source>
        <dbReference type="SAM" id="Phobius"/>
    </source>
</evidence>
<feature type="transmembrane region" description="Helical" evidence="1">
    <location>
        <begin position="157"/>
        <end position="177"/>
    </location>
</feature>
<keyword evidence="3" id="KW-1185">Reference proteome</keyword>
<protein>
    <submittedName>
        <fullName evidence="2">Uncharacterized protein</fullName>
    </submittedName>
</protein>
<feature type="transmembrane region" description="Helical" evidence="1">
    <location>
        <begin position="84"/>
        <end position="101"/>
    </location>
</feature>
<name>D6XSV4_BACIE</name>
<dbReference type="HOGENOM" id="CLU_113725_0_0_9"/>
<keyword evidence="1" id="KW-0812">Transmembrane</keyword>
<evidence type="ECO:0000313" key="2">
    <source>
        <dbReference type="EMBL" id="ADH98890.1"/>
    </source>
</evidence>
<dbReference type="OrthoDB" id="3727008at2"/>
<dbReference type="EMBL" id="CP001791">
    <property type="protein sequence ID" value="ADH98890.1"/>
    <property type="molecule type" value="Genomic_DNA"/>
</dbReference>
<feature type="transmembrane region" description="Helical" evidence="1">
    <location>
        <begin position="12"/>
        <end position="32"/>
    </location>
</feature>
<keyword evidence="1" id="KW-1133">Transmembrane helix</keyword>
<proteinExistence type="predicted"/>
<feature type="transmembrane region" description="Helical" evidence="1">
    <location>
        <begin position="113"/>
        <end position="137"/>
    </location>
</feature>
<evidence type="ECO:0000313" key="3">
    <source>
        <dbReference type="Proteomes" id="UP000000271"/>
    </source>
</evidence>
<dbReference type="Proteomes" id="UP000000271">
    <property type="component" value="Chromosome"/>
</dbReference>
<keyword evidence="1" id="KW-0472">Membrane</keyword>
<dbReference type="RefSeq" id="WP_013172314.1">
    <property type="nucleotide sequence ID" value="NC_014219.1"/>
</dbReference>
<organism evidence="2 3">
    <name type="scientific">Bacillus selenitireducens (strain ATCC 700615 / DSM 15326 / MLS10)</name>
    <dbReference type="NCBI Taxonomy" id="439292"/>
    <lineage>
        <taxon>Bacteria</taxon>
        <taxon>Bacillati</taxon>
        <taxon>Bacillota</taxon>
        <taxon>Bacilli</taxon>
        <taxon>Bacillales</taxon>
        <taxon>Bacillaceae</taxon>
        <taxon>Salisediminibacterium</taxon>
    </lineage>
</organism>
<reference evidence="2" key="1">
    <citation type="submission" date="2009-10" db="EMBL/GenBank/DDBJ databases">
        <title>Complete sequence of Bacillus selenitireducens MLS10.</title>
        <authorList>
            <consortium name="US DOE Joint Genome Institute"/>
            <person name="Lucas S."/>
            <person name="Copeland A."/>
            <person name="Lapidus A."/>
            <person name="Glavina del Rio T."/>
            <person name="Dalin E."/>
            <person name="Tice H."/>
            <person name="Bruce D."/>
            <person name="Goodwin L."/>
            <person name="Pitluck S."/>
            <person name="Sims D."/>
            <person name="Brettin T."/>
            <person name="Detter J.C."/>
            <person name="Han C."/>
            <person name="Larimer F."/>
            <person name="Land M."/>
            <person name="Hauser L."/>
            <person name="Kyrpides N."/>
            <person name="Ovchinnikova G."/>
            <person name="Stolz J."/>
        </authorList>
    </citation>
    <scope>NUCLEOTIDE SEQUENCE [LARGE SCALE GENOMIC DNA]</scope>
    <source>
        <strain evidence="2">MLS10</strain>
    </source>
</reference>
<gene>
    <name evidence="2" type="ordered locus">Bsel_1378</name>
</gene>
<dbReference type="eggNOG" id="ENOG5032UAK">
    <property type="taxonomic scope" value="Bacteria"/>
</dbReference>
<dbReference type="STRING" id="439292.Bsel_1378"/>
<dbReference type="AlphaFoldDB" id="D6XSV4"/>
<sequence length="191" mass="21730">MVWLIHQLTRSVPLWIFLLGVTVFFLFLLFVLPSEAARSTAYFGGVEAPDTQFFYTGDDLVRIASAFGAEGRAYYIRSRFTFDVVWPLAYGFFLWSGIAWLKGLIGNQLLRYLPLIPVTAVLLDFLENSGASLVMYVYPEQIPIITGLIPLFTTLKWLIIGVSFALLAGLLVMTPVIRRGERRRRIRTDKE</sequence>
<dbReference type="KEGG" id="bse:Bsel_1378"/>